<accession>A0AAP0KZ10</accession>
<feature type="compositionally biased region" description="Gly residues" evidence="1">
    <location>
        <begin position="114"/>
        <end position="133"/>
    </location>
</feature>
<protein>
    <submittedName>
        <fullName evidence="3">Uncharacterized protein</fullName>
    </submittedName>
</protein>
<evidence type="ECO:0000313" key="3">
    <source>
        <dbReference type="EMBL" id="KAK9159569.1"/>
    </source>
</evidence>
<evidence type="ECO:0000256" key="1">
    <source>
        <dbReference type="SAM" id="MobiDB-lite"/>
    </source>
</evidence>
<reference evidence="3 4" key="1">
    <citation type="submission" date="2024-01" db="EMBL/GenBank/DDBJ databases">
        <title>Genome assemblies of Stephania.</title>
        <authorList>
            <person name="Yang L."/>
        </authorList>
    </citation>
    <scope>NUCLEOTIDE SEQUENCE [LARGE SCALE GENOMIC DNA]</scope>
    <source>
        <strain evidence="3">YNDBR</strain>
        <tissue evidence="3">Leaf</tissue>
    </source>
</reference>
<dbReference type="GO" id="GO:0009507">
    <property type="term" value="C:chloroplast"/>
    <property type="evidence" value="ECO:0007669"/>
    <property type="project" value="TreeGrafter"/>
</dbReference>
<dbReference type="AlphaFoldDB" id="A0AAP0KZ10"/>
<keyword evidence="2" id="KW-1133">Transmembrane helix</keyword>
<dbReference type="Proteomes" id="UP001420932">
    <property type="component" value="Unassembled WGS sequence"/>
</dbReference>
<feature type="transmembrane region" description="Helical" evidence="2">
    <location>
        <begin position="146"/>
        <end position="164"/>
    </location>
</feature>
<keyword evidence="4" id="KW-1185">Reference proteome</keyword>
<evidence type="ECO:0000313" key="4">
    <source>
        <dbReference type="Proteomes" id="UP001420932"/>
    </source>
</evidence>
<organism evidence="3 4">
    <name type="scientific">Stephania yunnanensis</name>
    <dbReference type="NCBI Taxonomy" id="152371"/>
    <lineage>
        <taxon>Eukaryota</taxon>
        <taxon>Viridiplantae</taxon>
        <taxon>Streptophyta</taxon>
        <taxon>Embryophyta</taxon>
        <taxon>Tracheophyta</taxon>
        <taxon>Spermatophyta</taxon>
        <taxon>Magnoliopsida</taxon>
        <taxon>Ranunculales</taxon>
        <taxon>Menispermaceae</taxon>
        <taxon>Menispermoideae</taxon>
        <taxon>Cissampelideae</taxon>
        <taxon>Stephania</taxon>
    </lineage>
</organism>
<keyword evidence="2" id="KW-0812">Transmembrane</keyword>
<feature type="region of interest" description="Disordered" evidence="1">
    <location>
        <begin position="238"/>
        <end position="266"/>
    </location>
</feature>
<dbReference type="EMBL" id="JBBNAF010000003">
    <property type="protein sequence ID" value="KAK9159569.1"/>
    <property type="molecule type" value="Genomic_DNA"/>
</dbReference>
<evidence type="ECO:0000256" key="2">
    <source>
        <dbReference type="SAM" id="Phobius"/>
    </source>
</evidence>
<proteinExistence type="predicted"/>
<feature type="compositionally biased region" description="Polar residues" evidence="1">
    <location>
        <begin position="241"/>
        <end position="257"/>
    </location>
</feature>
<gene>
    <name evidence="3" type="ORF">Syun_005910</name>
</gene>
<name>A0AAP0KZ10_9MAGN</name>
<feature type="region of interest" description="Disordered" evidence="1">
    <location>
        <begin position="110"/>
        <end position="135"/>
    </location>
</feature>
<keyword evidence="2" id="KW-0472">Membrane</keyword>
<sequence length="266" mass="30176">MSCMRITAYGPQLKVTNVASSHTSSRHPPAVQLRMLASPISSIQPLVTSARHASKVLRYQRVAPMCSFGDKGKPKGGNEDSPWKALEKAMGGLKKELTVQDVLREQIQKRELGDNGGGPGSPPGGGSSGGSGGSEEEDFAGIVDEFVQVILATIGFIFLYIYIIDGEELTRLAKDYIRYLFTRKTSVRLRRAMFQWERFYEMLTRKDEYQPDWLEREILNTPTRWYNPAQYKRQVMAYKEPSSSVKQSDNEDATYQYNEEDEDDFY</sequence>
<dbReference type="PANTHER" id="PTHR35483:SF1">
    <property type="entry name" value="GLYCINE-RICH PROTEIN-RELATED"/>
    <property type="match status" value="1"/>
</dbReference>
<comment type="caution">
    <text evidence="3">The sequence shown here is derived from an EMBL/GenBank/DDBJ whole genome shotgun (WGS) entry which is preliminary data.</text>
</comment>
<dbReference type="PANTHER" id="PTHR35483">
    <property type="entry name" value="NUCLEUSENVELOPE PROTEIN"/>
    <property type="match status" value="1"/>
</dbReference>